<keyword evidence="1" id="KW-0472">Membrane</keyword>
<dbReference type="OrthoDB" id="8595007at2"/>
<dbReference type="Proteomes" id="UP000001822">
    <property type="component" value="Chromosome"/>
</dbReference>
<proteinExistence type="predicted"/>
<feature type="transmembrane region" description="Helical" evidence="1">
    <location>
        <begin position="21"/>
        <end position="39"/>
    </location>
</feature>
<dbReference type="Pfam" id="PF10754">
    <property type="entry name" value="DUF2569"/>
    <property type="match status" value="1"/>
</dbReference>
<feature type="transmembrane region" description="Helical" evidence="1">
    <location>
        <begin position="141"/>
        <end position="158"/>
    </location>
</feature>
<evidence type="ECO:0000256" key="1">
    <source>
        <dbReference type="SAM" id="Phobius"/>
    </source>
</evidence>
<keyword evidence="1" id="KW-0812">Transmembrane</keyword>
<gene>
    <name evidence="2" type="ordered locus">CHU_3517</name>
</gene>
<organism evidence="2 3">
    <name type="scientific">Cytophaga hutchinsonii (strain ATCC 33406 / DSM 1761 / CIP 103989 / NBRC 15051 / NCIMB 9469 / D465)</name>
    <dbReference type="NCBI Taxonomy" id="269798"/>
    <lineage>
        <taxon>Bacteria</taxon>
        <taxon>Pseudomonadati</taxon>
        <taxon>Bacteroidota</taxon>
        <taxon>Cytophagia</taxon>
        <taxon>Cytophagales</taxon>
        <taxon>Cytophagaceae</taxon>
        <taxon>Cytophaga</taxon>
    </lineage>
</organism>
<accession>A0A6N4SW32</accession>
<feature type="transmembrane region" description="Helical" evidence="1">
    <location>
        <begin position="104"/>
        <end position="129"/>
    </location>
</feature>
<evidence type="ECO:0000313" key="3">
    <source>
        <dbReference type="Proteomes" id="UP000001822"/>
    </source>
</evidence>
<dbReference type="EMBL" id="CP000383">
    <property type="protein sequence ID" value="ABG60750.1"/>
    <property type="molecule type" value="Genomic_DNA"/>
</dbReference>
<sequence length="167" mass="18815">MENDTLDLDQLPEKEQKYNKIGGWMIIPVIGLFITPLRLTVSLFKDLIPAVTGPDIALYEDPASELYTPALRYLLYGEIFVNVGFSIFAIVILVHLFKFKSITPLLYITFVVSNLVFVVADSLIVLQLGLGTTGDFFDKELFQAIVSCSIWIPFFLLSERVKGTFVK</sequence>
<keyword evidence="1" id="KW-1133">Transmembrane helix</keyword>
<reference evidence="2 3" key="1">
    <citation type="journal article" date="2007" name="Appl. Environ. Microbiol.">
        <title>Genome sequence of the cellulolytic gliding bacterium Cytophaga hutchinsonii.</title>
        <authorList>
            <person name="Xie G."/>
            <person name="Bruce D.C."/>
            <person name="Challacombe J.F."/>
            <person name="Chertkov O."/>
            <person name="Detter J.C."/>
            <person name="Gilna P."/>
            <person name="Han C.S."/>
            <person name="Lucas S."/>
            <person name="Misra M."/>
            <person name="Myers G.L."/>
            <person name="Richardson P."/>
            <person name="Tapia R."/>
            <person name="Thayer N."/>
            <person name="Thompson L.S."/>
            <person name="Brettin T.S."/>
            <person name="Henrissat B."/>
            <person name="Wilson D.B."/>
            <person name="McBride M.J."/>
        </authorList>
    </citation>
    <scope>NUCLEOTIDE SEQUENCE [LARGE SCALE GENOMIC DNA]</scope>
    <source>
        <strain evidence="3">ATCC 33406 / DSM 1761 / CIP 103989 / NBRC 15051 / NCIMB 9469 / D465</strain>
    </source>
</reference>
<evidence type="ECO:0008006" key="4">
    <source>
        <dbReference type="Google" id="ProtNLM"/>
    </source>
</evidence>
<dbReference type="AlphaFoldDB" id="A0A6N4SW32"/>
<protein>
    <recommendedName>
        <fullName evidence="4">DUF2569 domain-containing protein</fullName>
    </recommendedName>
</protein>
<dbReference type="RefSeq" id="WP_011586857.1">
    <property type="nucleotide sequence ID" value="NC_008255.1"/>
</dbReference>
<evidence type="ECO:0000313" key="2">
    <source>
        <dbReference type="EMBL" id="ABG60750.1"/>
    </source>
</evidence>
<dbReference type="InterPro" id="IPR019690">
    <property type="entry name" value="DUF2569"/>
</dbReference>
<keyword evidence="3" id="KW-1185">Reference proteome</keyword>
<feature type="transmembrane region" description="Helical" evidence="1">
    <location>
        <begin position="73"/>
        <end position="97"/>
    </location>
</feature>
<name>A0A6N4SW32_CYTH3</name>
<dbReference type="KEGG" id="chu:CHU_3517"/>